<dbReference type="PANTHER" id="PTHR12934:SF11">
    <property type="entry name" value="LARGE RIBOSOMAL SUBUNIT PROTEIN UL15M"/>
    <property type="match status" value="1"/>
</dbReference>
<dbReference type="GO" id="GO:0003735">
    <property type="term" value="F:structural constituent of ribosome"/>
    <property type="evidence" value="ECO:0007669"/>
    <property type="project" value="InterPro"/>
</dbReference>
<dbReference type="STRING" id="2004952.A0A2C5XEJ3"/>
<comment type="similarity">
    <text evidence="1">Belongs to the universal ribosomal protein uL15 family.</text>
</comment>
<reference evidence="5 6" key="1">
    <citation type="submission" date="2017-06" db="EMBL/GenBank/DDBJ databases">
        <title>Ant-infecting Ophiocordyceps genomes reveal a high diversity of potential behavioral manipulation genes and a possible major role for enterotoxins.</title>
        <authorList>
            <person name="De Bekker C."/>
            <person name="Evans H.C."/>
            <person name="Brachmann A."/>
            <person name="Hughes D.P."/>
        </authorList>
    </citation>
    <scope>NUCLEOTIDE SEQUENCE [LARGE SCALE GENOMIC DNA]</scope>
    <source>
        <strain evidence="5 6">Map16</strain>
    </source>
</reference>
<dbReference type="Gene3D" id="3.100.10.10">
    <property type="match status" value="1"/>
</dbReference>
<evidence type="ECO:0000256" key="1">
    <source>
        <dbReference type="ARBA" id="ARBA00007320"/>
    </source>
</evidence>
<dbReference type="InterPro" id="IPR005749">
    <property type="entry name" value="Ribosomal_uL15_bac-type"/>
</dbReference>
<sequence length="192" mass="21512">MSEVNLDRLQEWIDNGRIDASKPITPKEMIVSKLSGSIKDGIKILSRGVTQLRQPIQITASRASAGAIAAIEAAGGSIVTRYYTKTALRRLVRGESQHSDEPLPQGGQFVEGIVTGARRAGFPYRLPDATRRRDIEYYRDVAHRGYLSGMLKKGETPSLYWRVPLEETETKKRGVPKKVQVKKKETVETTMW</sequence>
<dbReference type="GO" id="GO:0005762">
    <property type="term" value="C:mitochondrial large ribosomal subunit"/>
    <property type="evidence" value="ECO:0007669"/>
    <property type="project" value="TreeGrafter"/>
</dbReference>
<dbReference type="OrthoDB" id="361383at2759"/>
<organism evidence="5 6">
    <name type="scientific">Ophiocordyceps camponoti-rufipedis</name>
    <dbReference type="NCBI Taxonomy" id="2004952"/>
    <lineage>
        <taxon>Eukaryota</taxon>
        <taxon>Fungi</taxon>
        <taxon>Dikarya</taxon>
        <taxon>Ascomycota</taxon>
        <taxon>Pezizomycotina</taxon>
        <taxon>Sordariomycetes</taxon>
        <taxon>Hypocreomycetidae</taxon>
        <taxon>Hypocreales</taxon>
        <taxon>Ophiocordycipitaceae</taxon>
        <taxon>Ophiocordyceps</taxon>
    </lineage>
</organism>
<dbReference type="AlphaFoldDB" id="A0A2C5XEJ3"/>
<accession>A0A2C5XEJ3</accession>
<feature type="domain" description="Large ribosomal subunit protein uL15/eL18" evidence="4">
    <location>
        <begin position="3"/>
        <end position="79"/>
    </location>
</feature>
<comment type="caution">
    <text evidence="5">The sequence shown here is derived from an EMBL/GenBank/DDBJ whole genome shotgun (WGS) entry which is preliminary data.</text>
</comment>
<evidence type="ECO:0000313" key="6">
    <source>
        <dbReference type="Proteomes" id="UP000226431"/>
    </source>
</evidence>
<evidence type="ECO:0000313" key="5">
    <source>
        <dbReference type="EMBL" id="PHH69549.1"/>
    </source>
</evidence>
<dbReference type="PANTHER" id="PTHR12934">
    <property type="entry name" value="50S RIBOSOMAL PROTEIN L15"/>
    <property type="match status" value="1"/>
</dbReference>
<keyword evidence="6" id="KW-1185">Reference proteome</keyword>
<evidence type="ECO:0000256" key="3">
    <source>
        <dbReference type="ARBA" id="ARBA00023274"/>
    </source>
</evidence>
<dbReference type="GO" id="GO:0006412">
    <property type="term" value="P:translation"/>
    <property type="evidence" value="ECO:0007669"/>
    <property type="project" value="InterPro"/>
</dbReference>
<dbReference type="InterPro" id="IPR021131">
    <property type="entry name" value="Ribosomal_uL15/eL18"/>
</dbReference>
<dbReference type="Proteomes" id="UP000226431">
    <property type="component" value="Unassembled WGS sequence"/>
</dbReference>
<dbReference type="InterPro" id="IPR036227">
    <property type="entry name" value="Ribosomal_uL15/eL18_sf"/>
</dbReference>
<dbReference type="Pfam" id="PF00828">
    <property type="entry name" value="Ribosomal_L27A"/>
    <property type="match status" value="1"/>
</dbReference>
<name>A0A2C5XEJ3_9HYPO</name>
<evidence type="ECO:0000259" key="4">
    <source>
        <dbReference type="Pfam" id="PF00828"/>
    </source>
</evidence>
<protein>
    <recommendedName>
        <fullName evidence="4">Large ribosomal subunit protein uL15/eL18 domain-containing protein</fullName>
    </recommendedName>
</protein>
<gene>
    <name evidence="5" type="ORF">CDD80_6655</name>
</gene>
<evidence type="ECO:0000256" key="2">
    <source>
        <dbReference type="ARBA" id="ARBA00022980"/>
    </source>
</evidence>
<keyword evidence="2" id="KW-0689">Ribosomal protein</keyword>
<dbReference type="SUPFAM" id="SSF52080">
    <property type="entry name" value="Ribosomal proteins L15p and L18e"/>
    <property type="match status" value="1"/>
</dbReference>
<keyword evidence="3" id="KW-0687">Ribonucleoprotein</keyword>
<proteinExistence type="inferred from homology"/>
<dbReference type="EMBL" id="NJES01000746">
    <property type="protein sequence ID" value="PHH69549.1"/>
    <property type="molecule type" value="Genomic_DNA"/>
</dbReference>